<dbReference type="SMART" id="SM00448">
    <property type="entry name" value="REC"/>
    <property type="match status" value="1"/>
</dbReference>
<dbReference type="OrthoDB" id="646623at2"/>
<dbReference type="Pfam" id="PF04397">
    <property type="entry name" value="LytTR"/>
    <property type="match status" value="1"/>
</dbReference>
<dbReference type="Gene3D" id="2.40.50.1020">
    <property type="entry name" value="LytTr DNA-binding domain"/>
    <property type="match status" value="1"/>
</dbReference>
<dbReference type="SMART" id="SM00850">
    <property type="entry name" value="LytTR"/>
    <property type="match status" value="1"/>
</dbReference>
<dbReference type="InterPro" id="IPR007492">
    <property type="entry name" value="LytTR_DNA-bd_dom"/>
</dbReference>
<gene>
    <name evidence="4" type="ORF">EI427_02190</name>
</gene>
<dbReference type="PROSITE" id="PS50110">
    <property type="entry name" value="RESPONSE_REGULATORY"/>
    <property type="match status" value="1"/>
</dbReference>
<feature type="domain" description="Response regulatory" evidence="2">
    <location>
        <begin position="2"/>
        <end position="115"/>
    </location>
</feature>
<proteinExistence type="predicted"/>
<evidence type="ECO:0000259" key="2">
    <source>
        <dbReference type="PROSITE" id="PS50110"/>
    </source>
</evidence>
<accession>A0A3Q9FLR6</accession>
<protein>
    <submittedName>
        <fullName evidence="4">Response regulator transcription factor</fullName>
    </submittedName>
</protein>
<dbReference type="EMBL" id="CP034562">
    <property type="protein sequence ID" value="AZQ61067.1"/>
    <property type="molecule type" value="Genomic_DNA"/>
</dbReference>
<dbReference type="InterPro" id="IPR001789">
    <property type="entry name" value="Sig_transdc_resp-reg_receiver"/>
</dbReference>
<dbReference type="PROSITE" id="PS50930">
    <property type="entry name" value="HTH_LYTTR"/>
    <property type="match status" value="1"/>
</dbReference>
<dbReference type="Proteomes" id="UP000267268">
    <property type="component" value="Chromosome 1"/>
</dbReference>
<evidence type="ECO:0000256" key="1">
    <source>
        <dbReference type="PROSITE-ProRule" id="PRU00169"/>
    </source>
</evidence>
<dbReference type="AlphaFoldDB" id="A0A3Q9FLR6"/>
<name>A0A3Q9FLR6_9BACT</name>
<evidence type="ECO:0000259" key="3">
    <source>
        <dbReference type="PROSITE" id="PS50930"/>
    </source>
</evidence>
<dbReference type="InterPro" id="IPR011006">
    <property type="entry name" value="CheY-like_superfamily"/>
</dbReference>
<dbReference type="RefSeq" id="WP_126611131.1">
    <property type="nucleotide sequence ID" value="NZ_CP034562.1"/>
</dbReference>
<organism evidence="4 5">
    <name type="scientific">Flammeovirga pectinis</name>
    <dbReference type="NCBI Taxonomy" id="2494373"/>
    <lineage>
        <taxon>Bacteria</taxon>
        <taxon>Pseudomonadati</taxon>
        <taxon>Bacteroidota</taxon>
        <taxon>Cytophagia</taxon>
        <taxon>Cytophagales</taxon>
        <taxon>Flammeovirgaceae</taxon>
        <taxon>Flammeovirga</taxon>
    </lineage>
</organism>
<dbReference type="PANTHER" id="PTHR37299">
    <property type="entry name" value="TRANSCRIPTIONAL REGULATOR-RELATED"/>
    <property type="match status" value="1"/>
</dbReference>
<dbReference type="GO" id="GO:0000156">
    <property type="term" value="F:phosphorelay response regulator activity"/>
    <property type="evidence" value="ECO:0007669"/>
    <property type="project" value="InterPro"/>
</dbReference>
<dbReference type="SUPFAM" id="SSF52172">
    <property type="entry name" value="CheY-like"/>
    <property type="match status" value="1"/>
</dbReference>
<reference evidence="4 5" key="1">
    <citation type="submission" date="2018-12" db="EMBL/GenBank/DDBJ databases">
        <title>Flammeovirga pectinis sp. nov., isolated from the gut of the Korean scallop, Patinopecten yessoensis.</title>
        <authorList>
            <person name="Bae J.-W."/>
            <person name="Jeong Y.-S."/>
            <person name="Kang W."/>
        </authorList>
    </citation>
    <scope>NUCLEOTIDE SEQUENCE [LARGE SCALE GENOMIC DNA]</scope>
    <source>
        <strain evidence="4 5">L12M1</strain>
    </source>
</reference>
<dbReference type="PANTHER" id="PTHR37299:SF1">
    <property type="entry name" value="STAGE 0 SPORULATION PROTEIN A HOMOLOG"/>
    <property type="match status" value="1"/>
</dbReference>
<dbReference type="Gene3D" id="3.40.50.2300">
    <property type="match status" value="1"/>
</dbReference>
<dbReference type="KEGG" id="fll:EI427_02190"/>
<evidence type="ECO:0000313" key="5">
    <source>
        <dbReference type="Proteomes" id="UP000267268"/>
    </source>
</evidence>
<dbReference type="InterPro" id="IPR046947">
    <property type="entry name" value="LytR-like"/>
</dbReference>
<evidence type="ECO:0000313" key="4">
    <source>
        <dbReference type="EMBL" id="AZQ61067.1"/>
    </source>
</evidence>
<dbReference type="Pfam" id="PF00072">
    <property type="entry name" value="Response_reg"/>
    <property type="match status" value="1"/>
</dbReference>
<keyword evidence="1" id="KW-0597">Phosphoprotein</keyword>
<dbReference type="GO" id="GO:0003677">
    <property type="term" value="F:DNA binding"/>
    <property type="evidence" value="ECO:0007669"/>
    <property type="project" value="InterPro"/>
</dbReference>
<feature type="domain" description="HTH LytTR-type" evidence="3">
    <location>
        <begin position="144"/>
        <end position="251"/>
    </location>
</feature>
<sequence length="251" mass="29540">MKILIIEDELPTANYLEKLINQYNSSFEIVAKLSSVEDSIEWFKSNIQPDLIFQDISLSDGNCFEIYKQVTVQSPLIFTTAYSEYALESFQLNSIDYIVKPYGFEDIQRVLNKFSLYRDLFITSSPSSMNEIQENNKRKIKKRFLVSIGEQLRTVKAEEIAFIRFDEGLTFLHLYDDKKYPIDKSISTLESQLDSSQFFRINRKYILRIDSIKKINTWFNSRLQIETNPPTPEELIVSRDRVKAFKDWLDS</sequence>
<keyword evidence="5" id="KW-1185">Reference proteome</keyword>
<feature type="modified residue" description="4-aspartylphosphate" evidence="1">
    <location>
        <position position="55"/>
    </location>
</feature>